<dbReference type="InterPro" id="IPR007553">
    <property type="entry name" value="2-thiour_desulf"/>
</dbReference>
<dbReference type="RefSeq" id="WP_316968448.1">
    <property type="nucleotide sequence ID" value="NZ_JARFPL010000009.1"/>
</dbReference>
<dbReference type="PANTHER" id="PTHR30087:SF0">
    <property type="entry name" value="INNER MEMBRANE PROTEIN"/>
    <property type="match status" value="1"/>
</dbReference>
<evidence type="ECO:0000256" key="1">
    <source>
        <dbReference type="SAM" id="MobiDB-lite"/>
    </source>
</evidence>
<accession>A0ABT5XDF5</accession>
<dbReference type="Pfam" id="PF04463">
    <property type="entry name" value="2-thiour_desulf"/>
    <property type="match status" value="1"/>
</dbReference>
<dbReference type="PANTHER" id="PTHR30087">
    <property type="entry name" value="INNER MEMBRANE PROTEIN"/>
    <property type="match status" value="1"/>
</dbReference>
<feature type="compositionally biased region" description="Gly residues" evidence="1">
    <location>
        <begin position="74"/>
        <end position="83"/>
    </location>
</feature>
<gene>
    <name evidence="3" type="ORF">P0O24_03995</name>
</gene>
<dbReference type="InterPro" id="IPR013560">
    <property type="entry name" value="DUF1722"/>
</dbReference>
<evidence type="ECO:0000259" key="2">
    <source>
        <dbReference type="Pfam" id="PF08349"/>
    </source>
</evidence>
<protein>
    <submittedName>
        <fullName evidence="3">DUF1722 domain-containing protein</fullName>
    </submittedName>
</protein>
<feature type="region of interest" description="Disordered" evidence="1">
    <location>
        <begin position="63"/>
        <end position="101"/>
    </location>
</feature>
<dbReference type="InterPro" id="IPR017087">
    <property type="entry name" value="UCP037004"/>
</dbReference>
<reference evidence="3 4" key="1">
    <citation type="submission" date="2023-03" db="EMBL/GenBank/DDBJ databases">
        <title>Whole genome sequencing of Methanotrichaceae archaeon M04Ac.</title>
        <authorList>
            <person name="Khomyakova M.A."/>
            <person name="Merkel A.Y."/>
            <person name="Slobodkin A.I."/>
        </authorList>
    </citation>
    <scope>NUCLEOTIDE SEQUENCE [LARGE SCALE GENOMIC DNA]</scope>
    <source>
        <strain evidence="3 4">M04Ac</strain>
    </source>
</reference>
<name>A0ABT5XDF5_9EURY</name>
<comment type="caution">
    <text evidence="3">The sequence shown here is derived from an EMBL/GenBank/DDBJ whole genome shotgun (WGS) entry which is preliminary data.</text>
</comment>
<proteinExistence type="predicted"/>
<organism evidence="3 4">
    <name type="scientific">Candidatus Methanocrinis alkalitolerans</name>
    <dbReference type="NCBI Taxonomy" id="3033395"/>
    <lineage>
        <taxon>Archaea</taxon>
        <taxon>Methanobacteriati</taxon>
        <taxon>Methanobacteriota</taxon>
        <taxon>Stenosarchaea group</taxon>
        <taxon>Methanomicrobia</taxon>
        <taxon>Methanotrichales</taxon>
        <taxon>Methanotrichaceae</taxon>
        <taxon>Methanocrinis</taxon>
    </lineage>
</organism>
<keyword evidence="4" id="KW-1185">Reference proteome</keyword>
<dbReference type="PIRSF" id="PIRSF037004">
    <property type="entry name" value="UCP037004"/>
    <property type="match status" value="1"/>
</dbReference>
<dbReference type="Proteomes" id="UP001215956">
    <property type="component" value="Unassembled WGS sequence"/>
</dbReference>
<feature type="domain" description="DUF1722" evidence="2">
    <location>
        <begin position="232"/>
        <end position="348"/>
    </location>
</feature>
<dbReference type="EMBL" id="JARFPL010000009">
    <property type="protein sequence ID" value="MDF0592741.1"/>
    <property type="molecule type" value="Genomic_DNA"/>
</dbReference>
<sequence length="367" mass="40445">MREFAKPRVVVSRCIEFDHCRYNGQMIASDFVASLAPYVEFLPVCPEVEIGLGVPRDSVRLVSSTSKRGEGGKGGEGVGGDGGKGARGECEEGEGGDGGSGKVGLAKISLIQPTTGRDVTADMTSFATGYLDSVGDVDGFILKASSPSCGIKNTKVYPTAGKSAALSRSESGLFGAAVMARYPDLAVEDEGRLRNPRIKEHFLSKLFALARFREVKRSGSMRELVGFQTENKMLLLAYHQAETRALGKIAANHDHRPFPEVAASYELHLKRAFCRPRRYTSNINVLMHILGHFSDRISAGERELFLDNVQRYRDGKITICPNTTILKSWIARFDDDYLSSQTFFEPYPQDLVEVDPIVSHRGRDLWR</sequence>
<evidence type="ECO:0000313" key="3">
    <source>
        <dbReference type="EMBL" id="MDF0592741.1"/>
    </source>
</evidence>
<evidence type="ECO:0000313" key="4">
    <source>
        <dbReference type="Proteomes" id="UP001215956"/>
    </source>
</evidence>
<dbReference type="Pfam" id="PF08349">
    <property type="entry name" value="DUF1722"/>
    <property type="match status" value="1"/>
</dbReference>